<name>F6HCE2_VITVI</name>
<dbReference type="Gene3D" id="3.30.200.20">
    <property type="entry name" value="Phosphorylase Kinase, domain 1"/>
    <property type="match status" value="1"/>
</dbReference>
<keyword evidence="7" id="KW-1133">Transmembrane helix</keyword>
<dbReference type="InterPro" id="IPR011009">
    <property type="entry name" value="Kinase-like_dom_sf"/>
</dbReference>
<dbReference type="Proteomes" id="UP000009183">
    <property type="component" value="Chromosome 13"/>
</dbReference>
<dbReference type="InterPro" id="IPR017441">
    <property type="entry name" value="Protein_kinase_ATP_BS"/>
</dbReference>
<dbReference type="PANTHER" id="PTHR27008:SF596">
    <property type="entry name" value="OS02G0215500 PROTEIN"/>
    <property type="match status" value="1"/>
</dbReference>
<dbReference type="eggNOG" id="ENOG502SGTC">
    <property type="taxonomic scope" value="Eukaryota"/>
</dbReference>
<keyword evidence="13" id="KW-1185">Reference proteome</keyword>
<evidence type="ECO:0000256" key="2">
    <source>
        <dbReference type="ARBA" id="ARBA00009592"/>
    </source>
</evidence>
<dbReference type="GO" id="GO:0016020">
    <property type="term" value="C:membrane"/>
    <property type="evidence" value="ECO:0007669"/>
    <property type="project" value="UniProtKB-SubCell"/>
</dbReference>
<keyword evidence="3" id="KW-0433">Leucine-rich repeat</keyword>
<dbReference type="InterPro" id="IPR051809">
    <property type="entry name" value="Plant_receptor-like_S/T_kinase"/>
</dbReference>
<evidence type="ECO:0000256" key="10">
    <source>
        <dbReference type="PROSITE-ProRule" id="PRU10141"/>
    </source>
</evidence>
<dbReference type="HOGENOM" id="CLU_1083428_0_0_1"/>
<dbReference type="FunFam" id="3.80.10.10:FF:000275">
    <property type="entry name" value="Leucine-rich repeat receptor-like protein kinase"/>
    <property type="match status" value="1"/>
</dbReference>
<keyword evidence="10" id="KW-0547">Nucleotide-binding</keyword>
<dbReference type="InterPro" id="IPR013210">
    <property type="entry name" value="LRR_N_plant-typ"/>
</dbReference>
<dbReference type="Gene3D" id="3.80.10.10">
    <property type="entry name" value="Ribonuclease Inhibitor"/>
    <property type="match status" value="1"/>
</dbReference>
<gene>
    <name evidence="12" type="ordered locus">VIT_13s0067g00470</name>
</gene>
<feature type="binding site" evidence="10">
    <location>
        <position position="204"/>
    </location>
    <ligand>
        <name>ATP</name>
        <dbReference type="ChEBI" id="CHEBI:30616"/>
    </ligand>
</feature>
<keyword evidence="8" id="KW-0472">Membrane</keyword>
<dbReference type="EMBL" id="FN595514">
    <property type="protein sequence ID" value="CCB49877.1"/>
    <property type="molecule type" value="Genomic_DNA"/>
</dbReference>
<dbReference type="PANTHER" id="PTHR27008">
    <property type="entry name" value="OS04G0122200 PROTEIN"/>
    <property type="match status" value="1"/>
</dbReference>
<dbReference type="Pfam" id="PF23598">
    <property type="entry name" value="LRR_14"/>
    <property type="match status" value="1"/>
</dbReference>
<accession>F6HCE2</accession>
<evidence type="ECO:0000256" key="4">
    <source>
        <dbReference type="ARBA" id="ARBA00022692"/>
    </source>
</evidence>
<comment type="subcellular location">
    <subcellularLocation>
        <location evidence="1">Membrane</location>
        <topology evidence="1">Single-pass type I membrane protein</topology>
    </subcellularLocation>
</comment>
<evidence type="ECO:0000256" key="5">
    <source>
        <dbReference type="ARBA" id="ARBA00022729"/>
    </source>
</evidence>
<evidence type="ECO:0000256" key="1">
    <source>
        <dbReference type="ARBA" id="ARBA00004479"/>
    </source>
</evidence>
<evidence type="ECO:0000256" key="3">
    <source>
        <dbReference type="ARBA" id="ARBA00022614"/>
    </source>
</evidence>
<keyword evidence="10" id="KW-0067">ATP-binding</keyword>
<dbReference type="PaxDb" id="29760-VIT_13s0067g00470.t01"/>
<dbReference type="InParanoid" id="F6HCE2"/>
<feature type="domain" description="Protein kinase" evidence="11">
    <location>
        <begin position="175"/>
        <end position="257"/>
    </location>
</feature>
<dbReference type="InterPro" id="IPR055414">
    <property type="entry name" value="LRR_R13L4/SHOC2-like"/>
</dbReference>
<keyword evidence="5" id="KW-0732">Signal</keyword>
<dbReference type="PROSITE" id="PS50011">
    <property type="entry name" value="PROTEIN_KINASE_DOM"/>
    <property type="match status" value="1"/>
</dbReference>
<protein>
    <recommendedName>
        <fullName evidence="11">Protein kinase domain-containing protein</fullName>
    </recommendedName>
</protein>
<evidence type="ECO:0000256" key="8">
    <source>
        <dbReference type="ARBA" id="ARBA00023136"/>
    </source>
</evidence>
<dbReference type="GO" id="GO:0004672">
    <property type="term" value="F:protein kinase activity"/>
    <property type="evidence" value="ECO:0007669"/>
    <property type="project" value="InterPro"/>
</dbReference>
<evidence type="ECO:0000313" key="12">
    <source>
        <dbReference type="EMBL" id="CCB49877.1"/>
    </source>
</evidence>
<dbReference type="InterPro" id="IPR000719">
    <property type="entry name" value="Prot_kinase_dom"/>
</dbReference>
<dbReference type="SUPFAM" id="SSF56112">
    <property type="entry name" value="Protein kinase-like (PK-like)"/>
    <property type="match status" value="1"/>
</dbReference>
<dbReference type="GO" id="GO:0005524">
    <property type="term" value="F:ATP binding"/>
    <property type="evidence" value="ECO:0007669"/>
    <property type="project" value="UniProtKB-UniRule"/>
</dbReference>
<proteinExistence type="inferred from homology"/>
<dbReference type="PROSITE" id="PS00107">
    <property type="entry name" value="PROTEIN_KINASE_ATP"/>
    <property type="match status" value="1"/>
</dbReference>
<organism evidence="12 13">
    <name type="scientific">Vitis vinifera</name>
    <name type="common">Grape</name>
    <dbReference type="NCBI Taxonomy" id="29760"/>
    <lineage>
        <taxon>Eukaryota</taxon>
        <taxon>Viridiplantae</taxon>
        <taxon>Streptophyta</taxon>
        <taxon>Embryophyta</taxon>
        <taxon>Tracheophyta</taxon>
        <taxon>Spermatophyta</taxon>
        <taxon>Magnoliopsida</taxon>
        <taxon>eudicotyledons</taxon>
        <taxon>Gunneridae</taxon>
        <taxon>Pentapetalae</taxon>
        <taxon>rosids</taxon>
        <taxon>Vitales</taxon>
        <taxon>Vitaceae</taxon>
        <taxon>Viteae</taxon>
        <taxon>Vitis</taxon>
    </lineage>
</organism>
<comment type="similarity">
    <text evidence="2">Belongs to the RLP family.</text>
</comment>
<sequence length="257" mass="27945">MRSWNESVHFCQWSGVTCGRQHQKVTVLDLHSQQLVGLISPHIGNLSFIRVLLLQNNSFNGEIPQEVGRLGRLETLRLDSNSLDGEIPSNISSCSNLISLTIGFNSVVGKLPEELGSLSMLQFLAVQRNNLSGSIPPFGNLSSLGKFSATQNNLVGKKSLLKVSYQSLLWATDGFSSSNLIGVGSFGSVYRGILVHDGTVIAVKVLNLLRKGASKSFFIAECEALRNIRHRNLVKVLTAYSGADYQGNDVKSLPCNL</sequence>
<dbReference type="Pfam" id="PF00069">
    <property type="entry name" value="Pkinase"/>
    <property type="match status" value="1"/>
</dbReference>
<evidence type="ECO:0000256" key="9">
    <source>
        <dbReference type="ARBA" id="ARBA00023180"/>
    </source>
</evidence>
<keyword evidence="4" id="KW-0812">Transmembrane</keyword>
<evidence type="ECO:0000256" key="7">
    <source>
        <dbReference type="ARBA" id="ARBA00022989"/>
    </source>
</evidence>
<dbReference type="AlphaFoldDB" id="F6HCE2"/>
<dbReference type="STRING" id="29760.F6HCE2"/>
<dbReference type="SUPFAM" id="SSF52058">
    <property type="entry name" value="L domain-like"/>
    <property type="match status" value="1"/>
</dbReference>
<keyword evidence="9" id="KW-0325">Glycoprotein</keyword>
<dbReference type="InterPro" id="IPR032675">
    <property type="entry name" value="LRR_dom_sf"/>
</dbReference>
<keyword evidence="6" id="KW-0677">Repeat</keyword>
<dbReference type="Pfam" id="PF08263">
    <property type="entry name" value="LRRNT_2"/>
    <property type="match status" value="1"/>
</dbReference>
<reference evidence="13" key="1">
    <citation type="journal article" date="2007" name="Nature">
        <title>The grapevine genome sequence suggests ancestral hexaploidization in major angiosperm phyla.</title>
        <authorList>
            <consortium name="The French-Italian Public Consortium for Grapevine Genome Characterization."/>
            <person name="Jaillon O."/>
            <person name="Aury J.-M."/>
            <person name="Noel B."/>
            <person name="Policriti A."/>
            <person name="Clepet C."/>
            <person name="Casagrande A."/>
            <person name="Choisne N."/>
            <person name="Aubourg S."/>
            <person name="Vitulo N."/>
            <person name="Jubin C."/>
            <person name="Vezzi A."/>
            <person name="Legeai F."/>
            <person name="Hugueney P."/>
            <person name="Dasilva C."/>
            <person name="Horner D."/>
            <person name="Mica E."/>
            <person name="Jublot D."/>
            <person name="Poulain J."/>
            <person name="Bruyere C."/>
            <person name="Billault A."/>
            <person name="Segurens B."/>
            <person name="Gouyvenoux M."/>
            <person name="Ugarte E."/>
            <person name="Cattonaro F."/>
            <person name="Anthouard V."/>
            <person name="Vico V."/>
            <person name="Del Fabbro C."/>
            <person name="Alaux M."/>
            <person name="Di Gaspero G."/>
            <person name="Dumas V."/>
            <person name="Felice N."/>
            <person name="Paillard S."/>
            <person name="Juman I."/>
            <person name="Moroldo M."/>
            <person name="Scalabrin S."/>
            <person name="Canaguier A."/>
            <person name="Le Clainche I."/>
            <person name="Malacrida G."/>
            <person name="Durand E."/>
            <person name="Pesole G."/>
            <person name="Laucou V."/>
            <person name="Chatelet P."/>
            <person name="Merdinoglu D."/>
            <person name="Delledonne M."/>
            <person name="Pezzotti M."/>
            <person name="Lecharny A."/>
            <person name="Scarpelli C."/>
            <person name="Artiguenave F."/>
            <person name="Pe M.E."/>
            <person name="Valle G."/>
            <person name="Morgante M."/>
            <person name="Caboche M."/>
            <person name="Adam-Blondon A.-F."/>
            <person name="Weissenbach J."/>
            <person name="Quetier F."/>
            <person name="Wincker P."/>
        </authorList>
    </citation>
    <scope>NUCLEOTIDE SEQUENCE [LARGE SCALE GENOMIC DNA]</scope>
    <source>
        <strain evidence="13">cv. Pinot noir / PN40024</strain>
    </source>
</reference>
<evidence type="ECO:0000256" key="6">
    <source>
        <dbReference type="ARBA" id="ARBA00022737"/>
    </source>
</evidence>
<evidence type="ECO:0000259" key="11">
    <source>
        <dbReference type="PROSITE" id="PS50011"/>
    </source>
</evidence>
<evidence type="ECO:0000313" key="13">
    <source>
        <dbReference type="Proteomes" id="UP000009183"/>
    </source>
</evidence>